<evidence type="ECO:0000313" key="1">
    <source>
        <dbReference type="EMBL" id="AJI23558.1"/>
    </source>
</evidence>
<sequence length="123" mass="14524">MSTILVALNFYNRLLWRKSIIFHHLINIIKSYGRLVYFYIIYRTLKEKGEADIMAKIIPSLCILLGAYVLIVFIDVFQGNYMFQSFYNLKQYFVIARGEDYFLVILFASIFLAVSIFPVLKKQ</sequence>
<proteinExistence type="predicted"/>
<name>A0A0B6ASA1_PRIM2</name>
<gene>
    <name evidence="1" type="ORF">BG04_3959</name>
</gene>
<accession>A0A0B6ASA1</accession>
<organism evidence="1 2">
    <name type="scientific">Priestia megaterium (strain ATCC 14581 / DSM 32 / CCUG 1817 / JCM 2506 / NBRC 15308 / NCIMB 9376 / NCTC 10342 / NRRL B-14308 / VKM B-512 / Ford 19)</name>
    <name type="common">Bacillus megaterium</name>
    <dbReference type="NCBI Taxonomy" id="1348623"/>
    <lineage>
        <taxon>Bacteria</taxon>
        <taxon>Bacillati</taxon>
        <taxon>Bacillota</taxon>
        <taxon>Bacilli</taxon>
        <taxon>Bacillales</taxon>
        <taxon>Bacillaceae</taxon>
        <taxon>Priestia</taxon>
    </lineage>
</organism>
<dbReference type="EMBL" id="CP009920">
    <property type="protein sequence ID" value="AJI23558.1"/>
    <property type="molecule type" value="Genomic_DNA"/>
</dbReference>
<dbReference type="GeneID" id="93641992"/>
<evidence type="ECO:0000313" key="2">
    <source>
        <dbReference type="Proteomes" id="UP000031829"/>
    </source>
</evidence>
<reference evidence="1 2" key="1">
    <citation type="journal article" date="2015" name="Genome Announc.">
        <title>Complete genome sequences for 35 biothreat assay-relevant bacillus species.</title>
        <authorList>
            <person name="Johnson S.L."/>
            <person name="Daligault H.E."/>
            <person name="Davenport K.W."/>
            <person name="Jaissle J."/>
            <person name="Frey K.G."/>
            <person name="Ladner J.T."/>
            <person name="Broomall S.M."/>
            <person name="Bishop-Lilly K.A."/>
            <person name="Bruce D.C."/>
            <person name="Gibbons H.S."/>
            <person name="Coyne S.R."/>
            <person name="Lo C.C."/>
            <person name="Meincke L."/>
            <person name="Munk A.C."/>
            <person name="Koroleva G.I."/>
            <person name="Rosenzweig C.N."/>
            <person name="Palacios G.F."/>
            <person name="Redden C.L."/>
            <person name="Minogue T.D."/>
            <person name="Chain P.S."/>
        </authorList>
    </citation>
    <scope>NUCLEOTIDE SEQUENCE [LARGE SCALE GENOMIC DNA]</scope>
    <source>
        <strain evidence="2">ATCC 14581 / DSM 32 / JCM 2506 / NBRC 15308 / NCIMB 9376 / NCTC 10342 / NRRL B-14308 / VKM B-512</strain>
    </source>
</reference>
<dbReference type="InterPro" id="IPR058725">
    <property type="entry name" value="YczF"/>
</dbReference>
<dbReference type="Pfam" id="PF26310">
    <property type="entry name" value="YczF"/>
    <property type="match status" value="1"/>
</dbReference>
<dbReference type="AlphaFoldDB" id="A0A0B6ASA1"/>
<protein>
    <submittedName>
        <fullName evidence="1">Putative membrane protein</fullName>
    </submittedName>
</protein>
<dbReference type="KEGG" id="bmeg:BG04_3959"/>
<dbReference type="RefSeq" id="WP_034653116.1">
    <property type="nucleotide sequence ID" value="NZ_CP009920.1"/>
</dbReference>
<dbReference type="Proteomes" id="UP000031829">
    <property type="component" value="Chromosome"/>
</dbReference>
<dbReference type="HOGENOM" id="CLU_2010700_0_0_9"/>